<dbReference type="RefSeq" id="YP_009950050.1">
    <property type="nucleotide sequence ID" value="NC_051586.1"/>
</dbReference>
<organism evidence="1 2">
    <name type="scientific">Mycobacterium phage Imvubu</name>
    <dbReference type="NCBI Taxonomy" id="2686233"/>
    <lineage>
        <taxon>Viruses</taxon>
        <taxon>Duplodnaviria</taxon>
        <taxon>Heunggongvirae</taxon>
        <taxon>Uroviricota</taxon>
        <taxon>Caudoviricetes</taxon>
        <taxon>Bclasvirinae</taxon>
        <taxon>Imvubuvirus</taxon>
        <taxon>Imvubuvirus imvubu</taxon>
    </lineage>
</organism>
<sequence>MTGAADARPHVIEWDMGDYGPFDSYDEARAYQREHKMTGSVVVPV</sequence>
<dbReference type="GeneID" id="60321459"/>
<dbReference type="EMBL" id="MN813693">
    <property type="protein sequence ID" value="QHB37840.1"/>
    <property type="molecule type" value="Genomic_DNA"/>
</dbReference>
<evidence type="ECO:0000313" key="2">
    <source>
        <dbReference type="Proteomes" id="UP000464404"/>
    </source>
</evidence>
<dbReference type="Proteomes" id="UP000464404">
    <property type="component" value="Segment"/>
</dbReference>
<gene>
    <name evidence="1" type="primary">100</name>
    <name evidence="1" type="ORF">PBI_IMVUBU_100</name>
</gene>
<evidence type="ECO:0000313" key="1">
    <source>
        <dbReference type="EMBL" id="QHB37840.1"/>
    </source>
</evidence>
<dbReference type="KEGG" id="vg:60321459"/>
<proteinExistence type="predicted"/>
<reference evidence="1 2" key="1">
    <citation type="submission" date="2019-12" db="EMBL/GenBank/DDBJ databases">
        <authorList>
            <person name="Garlena R.A."/>
            <person name="Russell D.A."/>
            <person name="Pope W.H."/>
            <person name="Jacobs-Sera D."/>
            <person name="Hatfull G.F."/>
        </authorList>
    </citation>
    <scope>NUCLEOTIDE SEQUENCE [LARGE SCALE GENOMIC DNA]</scope>
</reference>
<name>A0A6B9L886_9CAUD</name>
<keyword evidence="2" id="KW-1185">Reference proteome</keyword>
<protein>
    <submittedName>
        <fullName evidence="1">Uncharacterized protein</fullName>
    </submittedName>
</protein>
<accession>A0A6B9L886</accession>